<dbReference type="PANTHER" id="PTHR34219">
    <property type="entry name" value="IRON-REGULATED INNER MEMBRANE PROTEIN-RELATED"/>
    <property type="match status" value="1"/>
</dbReference>
<keyword evidence="3" id="KW-1185">Reference proteome</keyword>
<accession>A0A2N4U5M5</accession>
<dbReference type="InterPro" id="IPR005625">
    <property type="entry name" value="PepSY-ass_TM"/>
</dbReference>
<dbReference type="Proteomes" id="UP000234190">
    <property type="component" value="Unassembled WGS sequence"/>
</dbReference>
<name>A0A2N4U5M5_9BURK</name>
<organism evidence="2 3">
    <name type="scientific">Pollutimonas subterranea</name>
    <dbReference type="NCBI Taxonomy" id="2045210"/>
    <lineage>
        <taxon>Bacteria</taxon>
        <taxon>Pseudomonadati</taxon>
        <taxon>Pseudomonadota</taxon>
        <taxon>Betaproteobacteria</taxon>
        <taxon>Burkholderiales</taxon>
        <taxon>Alcaligenaceae</taxon>
        <taxon>Pollutimonas</taxon>
    </lineage>
</organism>
<reference evidence="2 3" key="1">
    <citation type="submission" date="2017-10" db="EMBL/GenBank/DDBJ databases">
        <title>Two draft genome sequences of Pusillimonas sp. strains isolated from a nitrate- and radionuclide-contaminated groundwater in Russia.</title>
        <authorList>
            <person name="Grouzdev D.S."/>
            <person name="Tourova T.P."/>
            <person name="Goeva M.A."/>
            <person name="Babich T.L."/>
            <person name="Sokolova D.S."/>
            <person name="Abdullin R."/>
            <person name="Poltaraus A.B."/>
            <person name="Toshchakov S.V."/>
            <person name="Nazina T.N."/>
        </authorList>
    </citation>
    <scope>NUCLEOTIDE SEQUENCE [LARGE SCALE GENOMIC DNA]</scope>
    <source>
        <strain evidence="2 3">JR1/69-3-13</strain>
    </source>
</reference>
<dbReference type="AlphaFoldDB" id="A0A2N4U5M5"/>
<feature type="transmembrane region" description="Helical" evidence="1">
    <location>
        <begin position="191"/>
        <end position="216"/>
    </location>
</feature>
<feature type="transmembrane region" description="Helical" evidence="1">
    <location>
        <begin position="16"/>
        <end position="37"/>
    </location>
</feature>
<sequence length="443" mass="48676">MLSPVALRKWSFVHKWASLVSTVFLLMLCLTGLPLIFEHEIEHWLNEGVQHTTAASGLPMANLDDVVAAAKAQAPDKAVMFLGDFTDDGFWYVNLADTVAGEGAHTTVTVDYYTGQVLDPSAQRSGFMAFMLELHTDLFLGLPGKLFLGLMAFLLLTAIVSGVVLYAPFMRRLRFGEVRRDRNPRLKWLDLHNLLGIVTIVWVGTVGGTGMITTWAELIVNAWRADQMAEMVAPYAGQPPVARAGSLQQAVSAAQQLEPNMQLGFVAYPGSSMSSPHHYAVFMRGTEPLTSRLLKPVLVDARTLQVTDNRPLPWYMITLLISEPLHFGDYGGLPMKILWAALDIITIIVLGSGLYLWLARGRSAAAQGAQVNGSQRISRLPVGNDRKSVHNNIRQMWQAPFLIALITLVGLIAALVGDGWPDTLSWAALTVPVGLIAWKWGRR</sequence>
<feature type="transmembrane region" description="Helical" evidence="1">
    <location>
        <begin position="337"/>
        <end position="358"/>
    </location>
</feature>
<dbReference type="RefSeq" id="WP_102073425.1">
    <property type="nucleotide sequence ID" value="NZ_PDNW01000005.1"/>
</dbReference>
<dbReference type="EMBL" id="PDNW01000005">
    <property type="protein sequence ID" value="PLC50321.1"/>
    <property type="molecule type" value="Genomic_DNA"/>
</dbReference>
<evidence type="ECO:0008006" key="4">
    <source>
        <dbReference type="Google" id="ProtNLM"/>
    </source>
</evidence>
<dbReference type="Pfam" id="PF03929">
    <property type="entry name" value="PepSY_TM"/>
    <property type="match status" value="1"/>
</dbReference>
<evidence type="ECO:0000256" key="1">
    <source>
        <dbReference type="SAM" id="Phobius"/>
    </source>
</evidence>
<feature type="transmembrane region" description="Helical" evidence="1">
    <location>
        <begin position="146"/>
        <end position="170"/>
    </location>
</feature>
<feature type="transmembrane region" description="Helical" evidence="1">
    <location>
        <begin position="423"/>
        <end position="441"/>
    </location>
</feature>
<dbReference type="PANTHER" id="PTHR34219:SF3">
    <property type="entry name" value="BLL7967 PROTEIN"/>
    <property type="match status" value="1"/>
</dbReference>
<feature type="transmembrane region" description="Helical" evidence="1">
    <location>
        <begin position="396"/>
        <end position="417"/>
    </location>
</feature>
<protein>
    <recommendedName>
        <fullName evidence="4">Iron-regulated membrane protein</fullName>
    </recommendedName>
</protein>
<keyword evidence="1" id="KW-0812">Transmembrane</keyword>
<keyword evidence="1" id="KW-1133">Transmembrane helix</keyword>
<keyword evidence="1" id="KW-0472">Membrane</keyword>
<evidence type="ECO:0000313" key="3">
    <source>
        <dbReference type="Proteomes" id="UP000234190"/>
    </source>
</evidence>
<gene>
    <name evidence="2" type="ORF">CR159_07620</name>
</gene>
<comment type="caution">
    <text evidence="2">The sequence shown here is derived from an EMBL/GenBank/DDBJ whole genome shotgun (WGS) entry which is preliminary data.</text>
</comment>
<dbReference type="OrthoDB" id="9776609at2"/>
<proteinExistence type="predicted"/>
<evidence type="ECO:0000313" key="2">
    <source>
        <dbReference type="EMBL" id="PLC50321.1"/>
    </source>
</evidence>